<evidence type="ECO:0000256" key="3">
    <source>
        <dbReference type="ARBA" id="ARBA00023157"/>
    </source>
</evidence>
<dbReference type="Gene3D" id="3.40.30.10">
    <property type="entry name" value="Glutaredoxin"/>
    <property type="match status" value="1"/>
</dbReference>
<dbReference type="PROSITE" id="PS00194">
    <property type="entry name" value="THIOREDOXIN_1"/>
    <property type="match status" value="1"/>
</dbReference>
<dbReference type="InterPro" id="IPR005746">
    <property type="entry name" value="Thioredoxin"/>
</dbReference>
<keyword evidence="7" id="KW-1185">Reference proteome</keyword>
<dbReference type="Proteomes" id="UP000827721">
    <property type="component" value="Unassembled WGS sequence"/>
</dbReference>
<comment type="caution">
    <text evidence="6">The sequence shown here is derived from an EMBL/GenBank/DDBJ whole genome shotgun (WGS) entry which is preliminary data.</text>
</comment>
<keyword evidence="4" id="KW-0676">Redox-active center</keyword>
<dbReference type="PRINTS" id="PR00421">
    <property type="entry name" value="THIOREDOXIN"/>
</dbReference>
<gene>
    <name evidence="6" type="ORF">JRO89_XS01G0176300</name>
</gene>
<dbReference type="InterPro" id="IPR036249">
    <property type="entry name" value="Thioredoxin-like_sf"/>
</dbReference>
<dbReference type="PANTHER" id="PTHR45663">
    <property type="entry name" value="GEO12009P1"/>
    <property type="match status" value="1"/>
</dbReference>
<dbReference type="EMBL" id="JAFEMO010000001">
    <property type="protein sequence ID" value="KAH7576924.1"/>
    <property type="molecule type" value="Genomic_DNA"/>
</dbReference>
<evidence type="ECO:0000256" key="4">
    <source>
        <dbReference type="ARBA" id="ARBA00023284"/>
    </source>
</evidence>
<accession>A0ABQ8IKN6</accession>
<dbReference type="CDD" id="cd02947">
    <property type="entry name" value="TRX_family"/>
    <property type="match status" value="1"/>
</dbReference>
<keyword evidence="1" id="KW-0813">Transport</keyword>
<keyword evidence="3" id="KW-1015">Disulfide bond</keyword>
<organism evidence="6 7">
    <name type="scientific">Xanthoceras sorbifolium</name>
    <dbReference type="NCBI Taxonomy" id="99658"/>
    <lineage>
        <taxon>Eukaryota</taxon>
        <taxon>Viridiplantae</taxon>
        <taxon>Streptophyta</taxon>
        <taxon>Embryophyta</taxon>
        <taxon>Tracheophyta</taxon>
        <taxon>Spermatophyta</taxon>
        <taxon>Magnoliopsida</taxon>
        <taxon>eudicotyledons</taxon>
        <taxon>Gunneridae</taxon>
        <taxon>Pentapetalae</taxon>
        <taxon>rosids</taxon>
        <taxon>malvids</taxon>
        <taxon>Sapindales</taxon>
        <taxon>Sapindaceae</taxon>
        <taxon>Xanthoceroideae</taxon>
        <taxon>Xanthoceras</taxon>
    </lineage>
</organism>
<feature type="domain" description="Thioredoxin" evidence="5">
    <location>
        <begin position="124"/>
        <end position="245"/>
    </location>
</feature>
<keyword evidence="2" id="KW-0249">Electron transport</keyword>
<dbReference type="SUPFAM" id="SSF52833">
    <property type="entry name" value="Thioredoxin-like"/>
    <property type="match status" value="1"/>
</dbReference>
<evidence type="ECO:0000256" key="2">
    <source>
        <dbReference type="ARBA" id="ARBA00022982"/>
    </source>
</evidence>
<proteinExistence type="predicted"/>
<sequence length="245" mass="27066">MATIPDPMTLSCSSLRSARTSSSPKLSLFCVRRVKSLPAFKGLKVQLPLKSSAAASLSWRVVPRVSGQNNTNIVCEAQETALDTRICWQNSTEECTFFGPANFFLFALEEENCKCPSDTNMREVLAAIILLPFDPGWRKGEVPTVNDTTWKSLVLEADGPVLVEFWAPWCGPCRMIHPVIGELAQQYSGKLKCFKLNTDESRSIATQYGIRSIPTIMIFINGEKKEAVIGAVPKTTLTASIEKFL</sequence>
<dbReference type="PROSITE" id="PS51352">
    <property type="entry name" value="THIOREDOXIN_2"/>
    <property type="match status" value="1"/>
</dbReference>
<reference evidence="6 7" key="1">
    <citation type="submission" date="2021-02" db="EMBL/GenBank/DDBJ databases">
        <title>Plant Genome Project.</title>
        <authorList>
            <person name="Zhang R.-G."/>
        </authorList>
    </citation>
    <scope>NUCLEOTIDE SEQUENCE [LARGE SCALE GENOMIC DNA]</scope>
    <source>
        <tissue evidence="6">Leaves</tissue>
    </source>
</reference>
<dbReference type="InterPro" id="IPR017937">
    <property type="entry name" value="Thioredoxin_CS"/>
</dbReference>
<dbReference type="Pfam" id="PF00085">
    <property type="entry name" value="Thioredoxin"/>
    <property type="match status" value="1"/>
</dbReference>
<name>A0ABQ8IKN6_9ROSI</name>
<evidence type="ECO:0000313" key="7">
    <source>
        <dbReference type="Proteomes" id="UP000827721"/>
    </source>
</evidence>
<dbReference type="NCBIfam" id="TIGR01068">
    <property type="entry name" value="thioredoxin"/>
    <property type="match status" value="1"/>
</dbReference>
<evidence type="ECO:0000259" key="5">
    <source>
        <dbReference type="PROSITE" id="PS51352"/>
    </source>
</evidence>
<evidence type="ECO:0000313" key="6">
    <source>
        <dbReference type="EMBL" id="KAH7576924.1"/>
    </source>
</evidence>
<evidence type="ECO:0000256" key="1">
    <source>
        <dbReference type="ARBA" id="ARBA00022448"/>
    </source>
</evidence>
<protein>
    <recommendedName>
        <fullName evidence="5">Thioredoxin domain-containing protein</fullName>
    </recommendedName>
</protein>
<dbReference type="PANTHER" id="PTHR45663:SF11">
    <property type="entry name" value="GEO12009P1"/>
    <property type="match status" value="1"/>
</dbReference>
<dbReference type="InterPro" id="IPR013766">
    <property type="entry name" value="Thioredoxin_domain"/>
</dbReference>